<protein>
    <submittedName>
        <fullName evidence="1">Uncharacterized protein</fullName>
    </submittedName>
</protein>
<reference evidence="1" key="1">
    <citation type="submission" date="2018-07" db="EMBL/GenBank/DDBJ databases">
        <authorList>
            <consortium name="GenomeTrakr network: Whole genome sequencing for foodborne pathogen traceback"/>
        </authorList>
    </citation>
    <scope>NUCLEOTIDE SEQUENCE</scope>
    <source>
        <strain evidence="1">FDA00000027</strain>
    </source>
</reference>
<dbReference type="EMBL" id="AAGKIZ010000011">
    <property type="protein sequence ID" value="EBP0126041.1"/>
    <property type="molecule type" value="Genomic_DNA"/>
</dbReference>
<dbReference type="InterPro" id="IPR016032">
    <property type="entry name" value="Sig_transdc_resp-reg_C-effctor"/>
</dbReference>
<evidence type="ECO:0000313" key="1">
    <source>
        <dbReference type="EMBL" id="EBP0126041.1"/>
    </source>
</evidence>
<comment type="caution">
    <text evidence="1">The sequence shown here is derived from an EMBL/GenBank/DDBJ whole genome shotgun (WGS) entry which is preliminary data.</text>
</comment>
<dbReference type="GO" id="GO:0006355">
    <property type="term" value="P:regulation of DNA-templated transcription"/>
    <property type="evidence" value="ECO:0007669"/>
    <property type="project" value="InterPro"/>
</dbReference>
<proteinExistence type="predicted"/>
<sequence>MEIFNLEEQPLHAIKFIYNIRVRYPGIFVTIFTSTRNVYILQLLRSFEYINIVSKYERLSELQRAVNLCWSKMTFYSEYIIDIMIDVPIPDTLNDMEIEILIKLANYTSKHEIAKSIKKSYHSIFYYIRKINSKLRLRTKNEHNQLINALNTNPLKNNKWMGLDKTGSIT</sequence>
<accession>A0A5U2GAU8</accession>
<organism evidence="1">
    <name type="scientific">Salmonella enterica</name>
    <name type="common">Salmonella choleraesuis</name>
    <dbReference type="NCBI Taxonomy" id="28901"/>
    <lineage>
        <taxon>Bacteria</taxon>
        <taxon>Pseudomonadati</taxon>
        <taxon>Pseudomonadota</taxon>
        <taxon>Gammaproteobacteria</taxon>
        <taxon>Enterobacterales</taxon>
        <taxon>Enterobacteriaceae</taxon>
        <taxon>Salmonella</taxon>
    </lineage>
</organism>
<name>A0A5U2GAU8_SALER</name>
<gene>
    <name evidence="1" type="ORF">HW89_19475</name>
</gene>
<dbReference type="AlphaFoldDB" id="A0A5U2GAU8"/>
<dbReference type="Gene3D" id="3.40.50.2300">
    <property type="match status" value="1"/>
</dbReference>
<dbReference type="GO" id="GO:0003677">
    <property type="term" value="F:DNA binding"/>
    <property type="evidence" value="ECO:0007669"/>
    <property type="project" value="InterPro"/>
</dbReference>
<dbReference type="SUPFAM" id="SSF46894">
    <property type="entry name" value="C-terminal effector domain of the bipartite response regulators"/>
    <property type="match status" value="1"/>
</dbReference>